<dbReference type="Gene3D" id="3.30.450.20">
    <property type="entry name" value="PAS domain"/>
    <property type="match status" value="3"/>
</dbReference>
<dbReference type="InterPro" id="IPR003661">
    <property type="entry name" value="HisK_dim/P_dom"/>
</dbReference>
<keyword evidence="10" id="KW-1185">Reference proteome</keyword>
<dbReference type="SUPFAM" id="SSF47384">
    <property type="entry name" value="Homodimeric domain of signal transducing histidine kinase"/>
    <property type="match status" value="1"/>
</dbReference>
<dbReference type="InterPro" id="IPR003594">
    <property type="entry name" value="HATPase_dom"/>
</dbReference>
<dbReference type="Proteomes" id="UP001403385">
    <property type="component" value="Unassembled WGS sequence"/>
</dbReference>
<keyword evidence="4" id="KW-0808">Transferase</keyword>
<dbReference type="CDD" id="cd00075">
    <property type="entry name" value="HATPase"/>
    <property type="match status" value="1"/>
</dbReference>
<dbReference type="SUPFAM" id="SSF55874">
    <property type="entry name" value="ATPase domain of HSP90 chaperone/DNA topoisomerase II/histidine kinase"/>
    <property type="match status" value="1"/>
</dbReference>
<evidence type="ECO:0000313" key="9">
    <source>
        <dbReference type="EMBL" id="MEN7549919.1"/>
    </source>
</evidence>
<evidence type="ECO:0000256" key="6">
    <source>
        <dbReference type="ARBA" id="ARBA00023012"/>
    </source>
</evidence>
<evidence type="ECO:0000259" key="8">
    <source>
        <dbReference type="PROSITE" id="PS50112"/>
    </source>
</evidence>
<feature type="domain" description="PAS" evidence="8">
    <location>
        <begin position="1"/>
        <end position="56"/>
    </location>
</feature>
<evidence type="ECO:0000256" key="2">
    <source>
        <dbReference type="ARBA" id="ARBA00012438"/>
    </source>
</evidence>
<dbReference type="InterPro" id="IPR050736">
    <property type="entry name" value="Sensor_HK_Regulatory"/>
</dbReference>
<gene>
    <name evidence="9" type="ORF">AAG747_18485</name>
</gene>
<keyword evidence="6" id="KW-0902">Two-component regulatory system</keyword>
<dbReference type="Pfam" id="PF13426">
    <property type="entry name" value="PAS_9"/>
    <property type="match status" value="1"/>
</dbReference>
<keyword evidence="3" id="KW-0597">Phosphoprotein</keyword>
<keyword evidence="9" id="KW-0067">ATP-binding</keyword>
<dbReference type="GO" id="GO:0000155">
    <property type="term" value="F:phosphorelay sensor kinase activity"/>
    <property type="evidence" value="ECO:0007669"/>
    <property type="project" value="InterPro"/>
</dbReference>
<dbReference type="Pfam" id="PF00512">
    <property type="entry name" value="HisKA"/>
    <property type="match status" value="1"/>
</dbReference>
<comment type="caution">
    <text evidence="9">The sequence shown here is derived from an EMBL/GenBank/DDBJ whole genome shotgun (WGS) entry which is preliminary data.</text>
</comment>
<dbReference type="GO" id="GO:0005524">
    <property type="term" value="F:ATP binding"/>
    <property type="evidence" value="ECO:0007669"/>
    <property type="project" value="UniProtKB-KW"/>
</dbReference>
<evidence type="ECO:0000256" key="3">
    <source>
        <dbReference type="ARBA" id="ARBA00022553"/>
    </source>
</evidence>
<dbReference type="AlphaFoldDB" id="A0AAW9SC27"/>
<dbReference type="CDD" id="cd00130">
    <property type="entry name" value="PAS"/>
    <property type="match status" value="2"/>
</dbReference>
<dbReference type="InterPro" id="IPR005467">
    <property type="entry name" value="His_kinase_dom"/>
</dbReference>
<evidence type="ECO:0000313" key="10">
    <source>
        <dbReference type="Proteomes" id="UP001403385"/>
    </source>
</evidence>
<organism evidence="9 10">
    <name type="scientific">Rapidithrix thailandica</name>
    <dbReference type="NCBI Taxonomy" id="413964"/>
    <lineage>
        <taxon>Bacteria</taxon>
        <taxon>Pseudomonadati</taxon>
        <taxon>Bacteroidota</taxon>
        <taxon>Cytophagia</taxon>
        <taxon>Cytophagales</taxon>
        <taxon>Flammeovirgaceae</taxon>
        <taxon>Rapidithrix</taxon>
    </lineage>
</organism>
<keyword evidence="5" id="KW-0418">Kinase</keyword>
<comment type="catalytic activity">
    <reaction evidence="1">
        <text>ATP + protein L-histidine = ADP + protein N-phospho-L-histidine.</text>
        <dbReference type="EC" id="2.7.13.3"/>
    </reaction>
</comment>
<dbReference type="Gene3D" id="3.30.565.10">
    <property type="entry name" value="Histidine kinase-like ATPase, C-terminal domain"/>
    <property type="match status" value="1"/>
</dbReference>
<dbReference type="PROSITE" id="PS50109">
    <property type="entry name" value="HIS_KIN"/>
    <property type="match status" value="1"/>
</dbReference>
<dbReference type="PANTHER" id="PTHR43711">
    <property type="entry name" value="TWO-COMPONENT HISTIDINE KINASE"/>
    <property type="match status" value="1"/>
</dbReference>
<dbReference type="EMBL" id="JBDKWZ010000011">
    <property type="protein sequence ID" value="MEN7549919.1"/>
    <property type="molecule type" value="Genomic_DNA"/>
</dbReference>
<dbReference type="FunFam" id="3.30.565.10:FF:000006">
    <property type="entry name" value="Sensor histidine kinase WalK"/>
    <property type="match status" value="1"/>
</dbReference>
<evidence type="ECO:0000256" key="1">
    <source>
        <dbReference type="ARBA" id="ARBA00000085"/>
    </source>
</evidence>
<dbReference type="InterPro" id="IPR013767">
    <property type="entry name" value="PAS_fold"/>
</dbReference>
<name>A0AAW9SC27_9BACT</name>
<dbReference type="PRINTS" id="PR00344">
    <property type="entry name" value="BCTRLSENSOR"/>
</dbReference>
<dbReference type="InterPro" id="IPR035965">
    <property type="entry name" value="PAS-like_dom_sf"/>
</dbReference>
<protein>
    <recommendedName>
        <fullName evidence="2">histidine kinase</fullName>
        <ecNumber evidence="2">2.7.13.3</ecNumber>
    </recommendedName>
</protein>
<evidence type="ECO:0000256" key="5">
    <source>
        <dbReference type="ARBA" id="ARBA00022777"/>
    </source>
</evidence>
<accession>A0AAW9SC27</accession>
<keyword evidence="9" id="KW-0547">Nucleotide-binding</keyword>
<feature type="domain" description="PAS" evidence="8">
    <location>
        <begin position="246"/>
        <end position="310"/>
    </location>
</feature>
<dbReference type="InterPro" id="IPR036890">
    <property type="entry name" value="HATPase_C_sf"/>
</dbReference>
<dbReference type="InterPro" id="IPR036097">
    <property type="entry name" value="HisK_dim/P_sf"/>
</dbReference>
<dbReference type="RefSeq" id="WP_346822698.1">
    <property type="nucleotide sequence ID" value="NZ_JBDKWZ010000011.1"/>
</dbReference>
<dbReference type="SMART" id="SM00387">
    <property type="entry name" value="HATPase_c"/>
    <property type="match status" value="1"/>
</dbReference>
<dbReference type="Gene3D" id="1.10.287.130">
    <property type="match status" value="1"/>
</dbReference>
<feature type="domain" description="Histidine kinase" evidence="7">
    <location>
        <begin position="377"/>
        <end position="598"/>
    </location>
</feature>
<dbReference type="SMART" id="SM00388">
    <property type="entry name" value="HisKA"/>
    <property type="match status" value="1"/>
</dbReference>
<dbReference type="InterPro" id="IPR000014">
    <property type="entry name" value="PAS"/>
</dbReference>
<dbReference type="SUPFAM" id="SSF55785">
    <property type="entry name" value="PYP-like sensor domain (PAS domain)"/>
    <property type="match status" value="2"/>
</dbReference>
<dbReference type="EC" id="2.7.13.3" evidence="2"/>
<evidence type="ECO:0000256" key="4">
    <source>
        <dbReference type="ARBA" id="ARBA00022679"/>
    </source>
</evidence>
<proteinExistence type="predicted"/>
<sequence>MQKAELELCVTLNTSLLIVNKQGNIVEANPAFCQLTQYTFHELKGKNLSPLLYPKDTLRSISTFRKLKFEKDQILDWQLRIVRKDQSLLPVNVRSVLLELETQTIVANFIEIRYSKRKPSVGLDSSLIMQKLLDTQPEQIACLDKDFRLVAFNRNFATEFPSIHGNAPKIQDSIFQYIGEANHTRWIDYFHEVLTGKPVNQPEVVYCSSKKYKLNIEPILTGGQVVGILQKTQRVQEGKNLDCKYLYDTAPCGILLLDRGNHILHCNQKFIALSGYSLEELLGVKLHEQFIHPSYRNVHLDRVEKLNELHIESEQFEEKRKNKKGQYNYFGILSKAVYSDEGKYLYRLEMITNINLEKRHTHQLIELNKSKDEILGVVAHDLRNPISQIQGLMEVLRFELGNALTPEIVKILNLVKQAGSNANNIINDLTALNIIENPQSSEEKIETVRFKDFIRELLPIYVSWAKNTKNISLKYSLPPDQIILKINKKKISRVLDNLISNAIKYSFEGKSIILTTQRKDDQLIISVKDEGMGIPGALQPILFDKFTKAGRPGTKGEHSTGLGMFISKKIIEAHQGRIWFESEEHKGTVFHVSLPIKYSMKSLL</sequence>
<dbReference type="NCBIfam" id="TIGR00229">
    <property type="entry name" value="sensory_box"/>
    <property type="match status" value="2"/>
</dbReference>
<evidence type="ECO:0000259" key="7">
    <source>
        <dbReference type="PROSITE" id="PS50109"/>
    </source>
</evidence>
<dbReference type="SMART" id="SM00091">
    <property type="entry name" value="PAS"/>
    <property type="match status" value="2"/>
</dbReference>
<reference evidence="9 10" key="1">
    <citation type="submission" date="2024-04" db="EMBL/GenBank/DDBJ databases">
        <title>Novel genus in family Flammeovirgaceae.</title>
        <authorList>
            <person name="Nguyen T.H."/>
            <person name="Vuong T.Q."/>
            <person name="Le H."/>
            <person name="Kim S.-G."/>
        </authorList>
    </citation>
    <scope>NUCLEOTIDE SEQUENCE [LARGE SCALE GENOMIC DNA]</scope>
    <source>
        <strain evidence="9 10">JCM 23209</strain>
    </source>
</reference>
<dbReference type="CDD" id="cd00082">
    <property type="entry name" value="HisKA"/>
    <property type="match status" value="1"/>
</dbReference>
<dbReference type="Pfam" id="PF02518">
    <property type="entry name" value="HATPase_c"/>
    <property type="match status" value="1"/>
</dbReference>
<dbReference type="Pfam" id="PF00989">
    <property type="entry name" value="PAS"/>
    <property type="match status" value="1"/>
</dbReference>
<dbReference type="InterPro" id="IPR004358">
    <property type="entry name" value="Sig_transdc_His_kin-like_C"/>
</dbReference>
<dbReference type="PANTHER" id="PTHR43711:SF26">
    <property type="entry name" value="SENSOR HISTIDINE KINASE RCSC"/>
    <property type="match status" value="1"/>
</dbReference>
<dbReference type="PROSITE" id="PS50112">
    <property type="entry name" value="PAS"/>
    <property type="match status" value="2"/>
</dbReference>